<evidence type="ECO:0000313" key="3">
    <source>
        <dbReference type="Proteomes" id="UP000523955"/>
    </source>
</evidence>
<sequence length="120" mass="12966">MDGREVPGDLTARETLMKKLLIALLATLALLGSGGVALAATVDDPPPANTVVDVSGDAVNGFTIEYYDGSVDYPPTRAEAHAACNERDNRVRRAVCHTQVRVTFRDLRQMKVALGYAHQK</sequence>
<dbReference type="RefSeq" id="WP_185252312.1">
    <property type="nucleotide sequence ID" value="NZ_JACKXE010000001.1"/>
</dbReference>
<dbReference type="EMBL" id="JACKXE010000001">
    <property type="protein sequence ID" value="MBB6627116.1"/>
    <property type="molecule type" value="Genomic_DNA"/>
</dbReference>
<keyword evidence="3" id="KW-1185">Reference proteome</keyword>
<evidence type="ECO:0000256" key="1">
    <source>
        <dbReference type="SAM" id="SignalP"/>
    </source>
</evidence>
<protein>
    <submittedName>
        <fullName evidence="2">Uncharacterized protein</fullName>
    </submittedName>
</protein>
<evidence type="ECO:0000313" key="2">
    <source>
        <dbReference type="EMBL" id="MBB6627116.1"/>
    </source>
</evidence>
<reference evidence="2 3" key="1">
    <citation type="submission" date="2020-08" db="EMBL/GenBank/DDBJ databases">
        <authorList>
            <person name="Seo M.-J."/>
        </authorList>
    </citation>
    <scope>NUCLEOTIDE SEQUENCE [LARGE SCALE GENOMIC DNA]</scope>
    <source>
        <strain evidence="2 3">KIGAM211</strain>
    </source>
</reference>
<name>A0A7X0VA19_9ACTN</name>
<dbReference type="AlphaFoldDB" id="A0A7X0VA19"/>
<dbReference type="Proteomes" id="UP000523955">
    <property type="component" value="Unassembled WGS sequence"/>
</dbReference>
<organism evidence="2 3">
    <name type="scientific">Nocardioides luti</name>
    <dbReference type="NCBI Taxonomy" id="2761101"/>
    <lineage>
        <taxon>Bacteria</taxon>
        <taxon>Bacillati</taxon>
        <taxon>Actinomycetota</taxon>
        <taxon>Actinomycetes</taxon>
        <taxon>Propionibacteriales</taxon>
        <taxon>Nocardioidaceae</taxon>
        <taxon>Nocardioides</taxon>
    </lineage>
</organism>
<keyword evidence="1" id="KW-0732">Signal</keyword>
<feature type="signal peptide" evidence="1">
    <location>
        <begin position="1"/>
        <end position="39"/>
    </location>
</feature>
<comment type="caution">
    <text evidence="2">The sequence shown here is derived from an EMBL/GenBank/DDBJ whole genome shotgun (WGS) entry which is preliminary data.</text>
</comment>
<accession>A0A7X0VA19</accession>
<feature type="chain" id="PRO_5031485050" evidence="1">
    <location>
        <begin position="40"/>
        <end position="120"/>
    </location>
</feature>
<gene>
    <name evidence="2" type="ORF">H5V45_07260</name>
</gene>
<proteinExistence type="predicted"/>